<gene>
    <name evidence="5" type="ORF">SAMN06296036_13058</name>
</gene>
<dbReference type="SUPFAM" id="SSF51735">
    <property type="entry name" value="NAD(P)-binding Rossmann-fold domains"/>
    <property type="match status" value="1"/>
</dbReference>
<dbReference type="Proteomes" id="UP000192907">
    <property type="component" value="Unassembled WGS sequence"/>
</dbReference>
<dbReference type="GO" id="GO:0005737">
    <property type="term" value="C:cytoplasm"/>
    <property type="evidence" value="ECO:0007669"/>
    <property type="project" value="UniProtKB-SubCell"/>
</dbReference>
<evidence type="ECO:0000256" key="1">
    <source>
        <dbReference type="ARBA" id="ARBA00004496"/>
    </source>
</evidence>
<dbReference type="PRINTS" id="PR00081">
    <property type="entry name" value="GDHRDH"/>
</dbReference>
<dbReference type="Pfam" id="PF00106">
    <property type="entry name" value="adh_short"/>
    <property type="match status" value="1"/>
</dbReference>
<evidence type="ECO:0000313" key="6">
    <source>
        <dbReference type="Proteomes" id="UP000192907"/>
    </source>
</evidence>
<comment type="subcellular location">
    <subcellularLocation>
        <location evidence="1">Cytoplasm</location>
    </subcellularLocation>
</comment>
<evidence type="ECO:0000313" key="5">
    <source>
        <dbReference type="EMBL" id="SMF76729.1"/>
    </source>
</evidence>
<keyword evidence="6" id="KW-1185">Reference proteome</keyword>
<name>A0A1Y6CMQ9_9BACT</name>
<dbReference type="PANTHER" id="PTHR44085">
    <property type="entry name" value="SEPIAPTERIN REDUCTASE"/>
    <property type="match status" value="1"/>
</dbReference>
<keyword evidence="2" id="KW-0963">Cytoplasm</keyword>
<evidence type="ECO:0000256" key="3">
    <source>
        <dbReference type="ARBA" id="ARBA00022857"/>
    </source>
</evidence>
<evidence type="ECO:0000256" key="2">
    <source>
        <dbReference type="ARBA" id="ARBA00022490"/>
    </source>
</evidence>
<organism evidence="5 6">
    <name type="scientific">Pseudobacteriovorax antillogorgiicola</name>
    <dbReference type="NCBI Taxonomy" id="1513793"/>
    <lineage>
        <taxon>Bacteria</taxon>
        <taxon>Pseudomonadati</taxon>
        <taxon>Bdellovibrionota</taxon>
        <taxon>Oligoflexia</taxon>
        <taxon>Oligoflexales</taxon>
        <taxon>Pseudobacteriovoracaceae</taxon>
        <taxon>Pseudobacteriovorax</taxon>
    </lineage>
</organism>
<dbReference type="GO" id="GO:0006729">
    <property type="term" value="P:tetrahydrobiopterin biosynthetic process"/>
    <property type="evidence" value="ECO:0007669"/>
    <property type="project" value="TreeGrafter"/>
</dbReference>
<protein>
    <submittedName>
        <fullName evidence="5">Benzil reductase ((S)-benzoin forming)</fullName>
    </submittedName>
</protein>
<dbReference type="PANTHER" id="PTHR44085:SF2">
    <property type="entry name" value="SEPIAPTERIN REDUCTASE"/>
    <property type="match status" value="1"/>
</dbReference>
<reference evidence="6" key="1">
    <citation type="submission" date="2017-04" db="EMBL/GenBank/DDBJ databases">
        <authorList>
            <person name="Varghese N."/>
            <person name="Submissions S."/>
        </authorList>
    </citation>
    <scope>NUCLEOTIDE SEQUENCE [LARGE SCALE GENOMIC DNA]</scope>
    <source>
        <strain evidence="6">RKEM611</strain>
    </source>
</reference>
<dbReference type="AlphaFoldDB" id="A0A1Y6CMQ9"/>
<dbReference type="InterPro" id="IPR002347">
    <property type="entry name" value="SDR_fam"/>
</dbReference>
<dbReference type="OrthoDB" id="9794387at2"/>
<dbReference type="InterPro" id="IPR051721">
    <property type="entry name" value="Biopterin_syn/organic_redct"/>
</dbReference>
<dbReference type="InterPro" id="IPR036291">
    <property type="entry name" value="NAD(P)-bd_dom_sf"/>
</dbReference>
<dbReference type="RefSeq" id="WP_132324916.1">
    <property type="nucleotide sequence ID" value="NZ_FWZT01000030.1"/>
</dbReference>
<dbReference type="EMBL" id="FWZT01000030">
    <property type="protein sequence ID" value="SMF76729.1"/>
    <property type="molecule type" value="Genomic_DNA"/>
</dbReference>
<proteinExistence type="predicted"/>
<keyword evidence="3" id="KW-0521">NADP</keyword>
<evidence type="ECO:0000256" key="4">
    <source>
        <dbReference type="ARBA" id="ARBA00023002"/>
    </source>
</evidence>
<accession>A0A1Y6CMQ9</accession>
<sequence>MSDKLVLITGTSSGLGQEICLKALDEGWHVLGFARRENVDYGESYHHQSIDLSDLVAVRSLAEKSLSKKRFDTFDQVALVNNAGTIEPVGPLQSARLKDLERANNLNITVPLWLMGYLKLSCGSKLKKIVNISSGAARKPYQGWASYCAGKSALKAASEVMAAENQDLEVLSYEPGVIDTAMQEEVRAFDPRIFPHRQRFADLHDSGQLVPPHLPASEVVSFLEAGYQEPNYQAYRYGDRT</sequence>
<dbReference type="STRING" id="1513793.SAMN06296036_13058"/>
<keyword evidence="4" id="KW-0560">Oxidoreductase</keyword>
<dbReference type="GO" id="GO:0004757">
    <property type="term" value="F:sepiapterin reductase (NADP+) activity"/>
    <property type="evidence" value="ECO:0007669"/>
    <property type="project" value="TreeGrafter"/>
</dbReference>
<dbReference type="Gene3D" id="3.40.50.720">
    <property type="entry name" value="NAD(P)-binding Rossmann-like Domain"/>
    <property type="match status" value="1"/>
</dbReference>